<dbReference type="Pfam" id="PF22486">
    <property type="entry name" value="MATH_2"/>
    <property type="match status" value="2"/>
</dbReference>
<organism evidence="6 7">
    <name type="scientific">Urochloa decumbens</name>
    <dbReference type="NCBI Taxonomy" id="240449"/>
    <lineage>
        <taxon>Eukaryota</taxon>
        <taxon>Viridiplantae</taxon>
        <taxon>Streptophyta</taxon>
        <taxon>Embryophyta</taxon>
        <taxon>Tracheophyta</taxon>
        <taxon>Spermatophyta</taxon>
        <taxon>Magnoliopsida</taxon>
        <taxon>Liliopsida</taxon>
        <taxon>Poales</taxon>
        <taxon>Poaceae</taxon>
        <taxon>PACMAD clade</taxon>
        <taxon>Panicoideae</taxon>
        <taxon>Panicodae</taxon>
        <taxon>Paniceae</taxon>
        <taxon>Melinidinae</taxon>
        <taxon>Urochloa</taxon>
    </lineage>
</organism>
<dbReference type="Pfam" id="PF24570">
    <property type="entry name" value="BACK_BPM_SPOP"/>
    <property type="match status" value="2"/>
</dbReference>
<feature type="domain" description="BTB" evidence="4">
    <location>
        <begin position="616"/>
        <end position="686"/>
    </location>
</feature>
<name>A0ABC8XZM2_9POAL</name>
<evidence type="ECO:0000259" key="4">
    <source>
        <dbReference type="PROSITE" id="PS50097"/>
    </source>
</evidence>
<feature type="domain" description="MATH" evidence="5">
    <location>
        <begin position="446"/>
        <end position="577"/>
    </location>
</feature>
<dbReference type="SUPFAM" id="SSF49599">
    <property type="entry name" value="TRAF domain-like"/>
    <property type="match status" value="2"/>
</dbReference>
<dbReference type="CDD" id="cd00121">
    <property type="entry name" value="MATH"/>
    <property type="match status" value="2"/>
</dbReference>
<dbReference type="InterPro" id="IPR000210">
    <property type="entry name" value="BTB/POZ_dom"/>
</dbReference>
<dbReference type="AlphaFoldDB" id="A0ABC8XZM2"/>
<sequence>MPSLASSASAGSRPSRSAIVGGKTMSGHHLLDIEAYSHMKELPTGGCSWRIYYYPNGSESDGAEFISVFIYLDQYQYVSEPIKAQAKLSLLDPAGEPVPSHAVITAMRDFTGGTGYGFSKFIKRAWLEKSTCLKNDRFTIKCDILVCKKSIHTEKRKLVAYPLSRVMVPPSNLHRQLGDLLVAKESTDVTFQVAGETFKAHRCVLAARSPVFKAELFSAMKESTSKAVIRVDDMEANVFGALLGFVYTDMVQDVPGMRLQDEISMAQHLLVAADRYNLERLRLICEDKLCRLMDTSSVATILALAEQHNRQGLKDVCFKFLSSPMTLNAVAATDGFEHLSRSCPSVLKDLISNVIANELAWRRASRPTTHLPRLKPDSPQRRRFSRFPQSPSISSLPTKTLAGRRSTSRIPISHRRLAGTMPPPGSRAAHVDDAPSASAIFAGRVTGHHVLHIEDYSRTKEDLPNGKGIKSRPFRVGGCSWSLMYYPNGERSQYADCISMFLSLQESAAATGPVKARAKYSLLDRAGKPVLSHTKDAELHEYAVGGTGYGFYDFIKRDLLEASEHLKDDCFKVRCDIFIREGLSTEDRPAAPAFVDVPASDMHQQFGDLLTSNVGADVTFQVSGETFRAHRCILAARSPVFKAELFGAMREGTAAGDHCIRIDGTLGQVFKNLLHFVYTDSLPETPEMEVPQEGAAMAQHLLEAADRYDLQRLKLLCERKLCGYMDVSTVATTLVLAEQHHCGGLKEACIEFLKSPHVLEAVVATDGFEHLTTSCPALLKELMCKLVAR</sequence>
<feature type="region of interest" description="Disordered" evidence="3">
    <location>
        <begin position="369"/>
        <end position="431"/>
    </location>
</feature>
<dbReference type="PANTHER" id="PTHR26379">
    <property type="entry name" value="BTB/POZ AND MATH DOMAIN-CONTAINING PROTEIN 1"/>
    <property type="match status" value="1"/>
</dbReference>
<dbReference type="CDD" id="cd18280">
    <property type="entry name" value="BTB_POZ_BPM_plant"/>
    <property type="match status" value="2"/>
</dbReference>
<dbReference type="InterPro" id="IPR008974">
    <property type="entry name" value="TRAF-like"/>
</dbReference>
<feature type="region of interest" description="Disordered" evidence="3">
    <location>
        <begin position="1"/>
        <end position="21"/>
    </location>
</feature>
<dbReference type="Pfam" id="PF00651">
    <property type="entry name" value="BTB"/>
    <property type="match status" value="2"/>
</dbReference>
<keyword evidence="7" id="KW-1185">Reference proteome</keyword>
<dbReference type="InterPro" id="IPR011333">
    <property type="entry name" value="SKP1/BTB/POZ_sf"/>
</dbReference>
<proteinExistence type="inferred from homology"/>
<feature type="compositionally biased region" description="Low complexity" evidence="3">
    <location>
        <begin position="1"/>
        <end position="18"/>
    </location>
</feature>
<evidence type="ECO:0000259" key="5">
    <source>
        <dbReference type="PROSITE" id="PS50144"/>
    </source>
</evidence>
<dbReference type="EMBL" id="OZ075125">
    <property type="protein sequence ID" value="CAL4933542.1"/>
    <property type="molecule type" value="Genomic_DNA"/>
</dbReference>
<reference evidence="6" key="1">
    <citation type="submission" date="2024-10" db="EMBL/GenBank/DDBJ databases">
        <authorList>
            <person name="Ryan C."/>
        </authorList>
    </citation>
    <scope>NUCLEOTIDE SEQUENCE [LARGE SCALE GENOMIC DNA]</scope>
</reference>
<dbReference type="Proteomes" id="UP001497457">
    <property type="component" value="Chromosome 15b"/>
</dbReference>
<comment type="pathway">
    <text evidence="1">Protein modification; protein ubiquitination.</text>
</comment>
<dbReference type="PROSITE" id="PS50144">
    <property type="entry name" value="MATH"/>
    <property type="match status" value="2"/>
</dbReference>
<evidence type="ECO:0000313" key="7">
    <source>
        <dbReference type="Proteomes" id="UP001497457"/>
    </source>
</evidence>
<dbReference type="Gene3D" id="3.30.710.10">
    <property type="entry name" value="Potassium Channel Kv1.1, Chain A"/>
    <property type="match status" value="2"/>
</dbReference>
<dbReference type="PANTHER" id="PTHR26379:SF422">
    <property type="entry name" value="BTB DOMAIN-CONTAINING PROTEIN"/>
    <property type="match status" value="1"/>
</dbReference>
<evidence type="ECO:0000313" key="6">
    <source>
        <dbReference type="EMBL" id="CAL4933542.1"/>
    </source>
</evidence>
<evidence type="ECO:0000256" key="2">
    <source>
        <dbReference type="ARBA" id="ARBA00010846"/>
    </source>
</evidence>
<gene>
    <name evidence="6" type="ORF">URODEC1_LOCUS28190</name>
</gene>
<dbReference type="PROSITE" id="PS50097">
    <property type="entry name" value="BTB"/>
    <property type="match status" value="2"/>
</dbReference>
<dbReference type="SMART" id="SM00061">
    <property type="entry name" value="MATH"/>
    <property type="match status" value="2"/>
</dbReference>
<accession>A0ABC8XZM2</accession>
<evidence type="ECO:0000256" key="3">
    <source>
        <dbReference type="SAM" id="MobiDB-lite"/>
    </source>
</evidence>
<feature type="domain" description="BTB" evidence="4">
    <location>
        <begin position="187"/>
        <end position="255"/>
    </location>
</feature>
<feature type="compositionally biased region" description="Low complexity" evidence="3">
    <location>
        <begin position="386"/>
        <end position="395"/>
    </location>
</feature>
<evidence type="ECO:0000256" key="1">
    <source>
        <dbReference type="ARBA" id="ARBA00004906"/>
    </source>
</evidence>
<comment type="similarity">
    <text evidence="2">Belongs to the Tdpoz family.</text>
</comment>
<dbReference type="InterPro" id="IPR056423">
    <property type="entry name" value="BACK_BPM_SPOP"/>
</dbReference>
<protein>
    <submittedName>
        <fullName evidence="6">Uncharacterized protein</fullName>
    </submittedName>
</protein>
<dbReference type="Gene3D" id="1.25.40.420">
    <property type="match status" value="2"/>
</dbReference>
<feature type="domain" description="MATH" evidence="5">
    <location>
        <begin position="23"/>
        <end position="144"/>
    </location>
</feature>
<dbReference type="SMART" id="SM00225">
    <property type="entry name" value="BTB"/>
    <property type="match status" value="2"/>
</dbReference>
<dbReference type="SUPFAM" id="SSF54695">
    <property type="entry name" value="POZ domain"/>
    <property type="match status" value="2"/>
</dbReference>
<dbReference type="InterPro" id="IPR045005">
    <property type="entry name" value="BPM1-6"/>
</dbReference>
<dbReference type="Gene3D" id="2.60.210.10">
    <property type="entry name" value="Apoptosis, Tumor Necrosis Factor Receptor Associated Protein 2, Chain A"/>
    <property type="match status" value="2"/>
</dbReference>
<dbReference type="InterPro" id="IPR002083">
    <property type="entry name" value="MATH/TRAF_dom"/>
</dbReference>